<evidence type="ECO:0000313" key="2">
    <source>
        <dbReference type="Proteomes" id="UP000568664"/>
    </source>
</evidence>
<dbReference type="Proteomes" id="UP000568664">
    <property type="component" value="Unassembled WGS sequence"/>
</dbReference>
<name>A0A7Y0Q5N8_9GAMM</name>
<keyword evidence="2" id="KW-1185">Reference proteome</keyword>
<reference evidence="1 2" key="1">
    <citation type="submission" date="2020-04" db="EMBL/GenBank/DDBJ databases">
        <title>Thalassotalea sp. M1531, isolated from the surface of marine red alga.</title>
        <authorList>
            <person name="Pang L."/>
            <person name="Lu D.-C."/>
        </authorList>
    </citation>
    <scope>NUCLEOTIDE SEQUENCE [LARGE SCALE GENOMIC DNA]</scope>
    <source>
        <strain evidence="1 2">M1531</strain>
    </source>
</reference>
<protein>
    <submittedName>
        <fullName evidence="1">Uncharacterized protein</fullName>
    </submittedName>
</protein>
<sequence length="68" mass="7769">MEYSTAKAIRQIKLHNDKKVSINGKHSCPLQAMAFAFQYHTLDINESTTEMKVTGRDKVKVNEAFLIK</sequence>
<comment type="caution">
    <text evidence="1">The sequence shown here is derived from an EMBL/GenBank/DDBJ whole genome shotgun (WGS) entry which is preliminary data.</text>
</comment>
<dbReference type="AlphaFoldDB" id="A0A7Y0Q5N8"/>
<proteinExistence type="predicted"/>
<accession>A0A7Y0Q5N8</accession>
<dbReference type="RefSeq" id="WP_169074520.1">
    <property type="nucleotide sequence ID" value="NZ_JABBXH010000002.1"/>
</dbReference>
<organism evidence="1 2">
    <name type="scientific">Thalassotalea algicola</name>
    <dbReference type="NCBI Taxonomy" id="2716224"/>
    <lineage>
        <taxon>Bacteria</taxon>
        <taxon>Pseudomonadati</taxon>
        <taxon>Pseudomonadota</taxon>
        <taxon>Gammaproteobacteria</taxon>
        <taxon>Alteromonadales</taxon>
        <taxon>Colwelliaceae</taxon>
        <taxon>Thalassotalea</taxon>
    </lineage>
</organism>
<dbReference type="EMBL" id="JABBXH010000002">
    <property type="protein sequence ID" value="NMP31189.1"/>
    <property type="molecule type" value="Genomic_DNA"/>
</dbReference>
<gene>
    <name evidence="1" type="ORF">HII17_06395</name>
</gene>
<evidence type="ECO:0000313" key="1">
    <source>
        <dbReference type="EMBL" id="NMP31189.1"/>
    </source>
</evidence>